<feature type="domain" description="TF-B3" evidence="6">
    <location>
        <begin position="54"/>
        <end position="149"/>
    </location>
</feature>
<evidence type="ECO:0000256" key="5">
    <source>
        <dbReference type="ARBA" id="ARBA00023242"/>
    </source>
</evidence>
<keyword evidence="3" id="KW-0238">DNA-binding</keyword>
<keyword evidence="8" id="KW-1185">Reference proteome</keyword>
<dbReference type="CDD" id="cd10017">
    <property type="entry name" value="B3_DNA"/>
    <property type="match status" value="1"/>
</dbReference>
<reference evidence="7" key="1">
    <citation type="submission" date="2023-02" db="EMBL/GenBank/DDBJ databases">
        <title>Genome of toxic invasive species Heracleum sosnowskyi carries increased number of genes despite the absence of recent whole-genome duplications.</title>
        <authorList>
            <person name="Schelkunov M."/>
            <person name="Shtratnikova V."/>
            <person name="Makarenko M."/>
            <person name="Klepikova A."/>
            <person name="Omelchenko D."/>
            <person name="Novikova G."/>
            <person name="Obukhova E."/>
            <person name="Bogdanov V."/>
            <person name="Penin A."/>
            <person name="Logacheva M."/>
        </authorList>
    </citation>
    <scope>NUCLEOTIDE SEQUENCE</scope>
    <source>
        <strain evidence="7">Hsosn_3</strain>
        <tissue evidence="7">Leaf</tissue>
    </source>
</reference>
<evidence type="ECO:0000256" key="1">
    <source>
        <dbReference type="ARBA" id="ARBA00004123"/>
    </source>
</evidence>
<evidence type="ECO:0000313" key="7">
    <source>
        <dbReference type="EMBL" id="KAK1373358.1"/>
    </source>
</evidence>
<dbReference type="GO" id="GO:0005634">
    <property type="term" value="C:nucleus"/>
    <property type="evidence" value="ECO:0007669"/>
    <property type="project" value="UniProtKB-SubCell"/>
</dbReference>
<evidence type="ECO:0000313" key="8">
    <source>
        <dbReference type="Proteomes" id="UP001237642"/>
    </source>
</evidence>
<dbReference type="InterPro" id="IPR003340">
    <property type="entry name" value="B3_DNA-bd"/>
</dbReference>
<dbReference type="InterPro" id="IPR044837">
    <property type="entry name" value="REM16-like"/>
</dbReference>
<evidence type="ECO:0000256" key="3">
    <source>
        <dbReference type="ARBA" id="ARBA00023125"/>
    </source>
</evidence>
<keyword evidence="4" id="KW-0804">Transcription</keyword>
<gene>
    <name evidence="7" type="ORF">POM88_029551</name>
</gene>
<dbReference type="InterPro" id="IPR015300">
    <property type="entry name" value="DNA-bd_pseudobarrel_sf"/>
</dbReference>
<sequence length="150" mass="16594">MTGSGKALETHLSQAVEGHLNQALQAQSSHTLEAHSSQAFESASKFSSLSKYPTYSCILPFSYVRISYMYVPSSFVKKMNAASGSIKVKLQCRGKEWDAVVNTYGITTKINIGWSKFARDNSLQIGDVCVFELIKQKDAVIRVTVFKCIN</sequence>
<comment type="caution">
    <text evidence="7">The sequence shown here is derived from an EMBL/GenBank/DDBJ whole genome shotgun (WGS) entry which is preliminary data.</text>
</comment>
<keyword evidence="2" id="KW-0805">Transcription regulation</keyword>
<accession>A0AAD8HUY7</accession>
<dbReference type="AlphaFoldDB" id="A0AAD8HUY7"/>
<organism evidence="7 8">
    <name type="scientific">Heracleum sosnowskyi</name>
    <dbReference type="NCBI Taxonomy" id="360622"/>
    <lineage>
        <taxon>Eukaryota</taxon>
        <taxon>Viridiplantae</taxon>
        <taxon>Streptophyta</taxon>
        <taxon>Embryophyta</taxon>
        <taxon>Tracheophyta</taxon>
        <taxon>Spermatophyta</taxon>
        <taxon>Magnoliopsida</taxon>
        <taxon>eudicotyledons</taxon>
        <taxon>Gunneridae</taxon>
        <taxon>Pentapetalae</taxon>
        <taxon>asterids</taxon>
        <taxon>campanulids</taxon>
        <taxon>Apiales</taxon>
        <taxon>Apiaceae</taxon>
        <taxon>Apioideae</taxon>
        <taxon>apioid superclade</taxon>
        <taxon>Tordylieae</taxon>
        <taxon>Tordyliinae</taxon>
        <taxon>Heracleum</taxon>
    </lineage>
</organism>
<dbReference type="SMART" id="SM01019">
    <property type="entry name" value="B3"/>
    <property type="match status" value="1"/>
</dbReference>
<comment type="subcellular location">
    <subcellularLocation>
        <location evidence="1">Nucleus</location>
    </subcellularLocation>
</comment>
<keyword evidence="5" id="KW-0539">Nucleus</keyword>
<dbReference type="GO" id="GO:0003677">
    <property type="term" value="F:DNA binding"/>
    <property type="evidence" value="ECO:0007669"/>
    <property type="project" value="UniProtKB-KW"/>
</dbReference>
<evidence type="ECO:0000256" key="2">
    <source>
        <dbReference type="ARBA" id="ARBA00023015"/>
    </source>
</evidence>
<dbReference type="SUPFAM" id="SSF101936">
    <property type="entry name" value="DNA-binding pseudobarrel domain"/>
    <property type="match status" value="1"/>
</dbReference>
<protein>
    <recommendedName>
        <fullName evidence="6">TF-B3 domain-containing protein</fullName>
    </recommendedName>
</protein>
<proteinExistence type="predicted"/>
<reference evidence="7" key="2">
    <citation type="submission" date="2023-05" db="EMBL/GenBank/DDBJ databases">
        <authorList>
            <person name="Schelkunov M.I."/>
        </authorList>
    </citation>
    <scope>NUCLEOTIDE SEQUENCE</scope>
    <source>
        <strain evidence="7">Hsosn_3</strain>
        <tissue evidence="7">Leaf</tissue>
    </source>
</reference>
<dbReference type="Proteomes" id="UP001237642">
    <property type="component" value="Unassembled WGS sequence"/>
</dbReference>
<evidence type="ECO:0000259" key="6">
    <source>
        <dbReference type="PROSITE" id="PS50863"/>
    </source>
</evidence>
<evidence type="ECO:0000256" key="4">
    <source>
        <dbReference type="ARBA" id="ARBA00023163"/>
    </source>
</evidence>
<dbReference type="EMBL" id="JAUIZM010000007">
    <property type="protein sequence ID" value="KAK1373358.1"/>
    <property type="molecule type" value="Genomic_DNA"/>
</dbReference>
<dbReference type="Pfam" id="PF02362">
    <property type="entry name" value="B3"/>
    <property type="match status" value="1"/>
</dbReference>
<dbReference type="PANTHER" id="PTHR31391">
    <property type="entry name" value="B3 DOMAIN-CONTAINING PROTEIN OS11G0197600-RELATED"/>
    <property type="match status" value="1"/>
</dbReference>
<dbReference type="PANTHER" id="PTHR31391:SF106">
    <property type="entry name" value="B3 DOMAIN-CONTAINING PROTEIN OS01G0723500"/>
    <property type="match status" value="1"/>
</dbReference>
<dbReference type="Gene3D" id="2.40.330.10">
    <property type="entry name" value="DNA-binding pseudobarrel domain"/>
    <property type="match status" value="1"/>
</dbReference>
<name>A0AAD8HUY7_9APIA</name>
<dbReference type="PROSITE" id="PS50863">
    <property type="entry name" value="B3"/>
    <property type="match status" value="1"/>
</dbReference>